<reference evidence="14" key="1">
    <citation type="submission" date="2016-10" db="EMBL/GenBank/DDBJ databases">
        <title>Chloroplast genomes as a tool to resolve red algal phylogenies: a case study in the Nemaliales.</title>
        <authorList>
            <person name="Costa J.F."/>
            <person name="Lin S.M."/>
            <person name="Macaya E.C."/>
            <person name="Fernandez-Garcia C."/>
            <person name="Verbruggen H."/>
        </authorList>
    </citation>
    <scope>NUCLEOTIDE SEQUENCE</scope>
    <source>
        <strain evidence="14">J.0255</strain>
    </source>
</reference>
<gene>
    <name evidence="14" type="primary">secG</name>
    <name evidence="14" type="ORF">J0255_142</name>
</gene>
<evidence type="ECO:0000256" key="4">
    <source>
        <dbReference type="ARBA" id="ARBA00015435"/>
    </source>
</evidence>
<evidence type="ECO:0000256" key="6">
    <source>
        <dbReference type="ARBA" id="ARBA00022692"/>
    </source>
</evidence>
<protein>
    <recommendedName>
        <fullName evidence="4">Probable protein-export membrane protein SecG</fullName>
    </recommendedName>
    <alternativeName>
        <fullName evidence="3">Probable protein-export membrane protein secG</fullName>
    </alternativeName>
</protein>
<evidence type="ECO:0000256" key="10">
    <source>
        <dbReference type="ARBA" id="ARBA00023136"/>
    </source>
</evidence>
<keyword evidence="6 12" id="KW-0812">Transmembrane</keyword>
<evidence type="ECO:0000256" key="3">
    <source>
        <dbReference type="ARBA" id="ARBA00013657"/>
    </source>
</evidence>
<comment type="function">
    <text evidence="11">Involved in protein export. Participates in an early event of protein translocation across the chloroplast thylakoid membrane.</text>
</comment>
<reference evidence="14" key="2">
    <citation type="submission" date="2016-10" db="EMBL/GenBank/DDBJ databases">
        <authorList>
            <person name="de Groot N.N."/>
        </authorList>
    </citation>
    <scope>NUCLEOTIDE SEQUENCE</scope>
    <source>
        <strain evidence="14">J.0255</strain>
    </source>
</reference>
<evidence type="ECO:0000256" key="12">
    <source>
        <dbReference type="SAM" id="Phobius"/>
    </source>
</evidence>
<keyword evidence="14" id="KW-0934">Plastid</keyword>
<keyword evidence="7" id="KW-0653">Protein transport</keyword>
<dbReference type="Pfam" id="PF03840">
    <property type="entry name" value="SecG"/>
    <property type="match status" value="1"/>
</dbReference>
<feature type="chain" id="PRO_5009237485" description="Probable protein-export membrane protein SecG" evidence="13">
    <location>
        <begin position="26"/>
        <end position="68"/>
    </location>
</feature>
<keyword evidence="5" id="KW-0813">Transport</keyword>
<keyword evidence="10 12" id="KW-0472">Membrane</keyword>
<evidence type="ECO:0000256" key="8">
    <source>
        <dbReference type="ARBA" id="ARBA00022989"/>
    </source>
</evidence>
<evidence type="ECO:0000256" key="5">
    <source>
        <dbReference type="ARBA" id="ARBA00022448"/>
    </source>
</evidence>
<comment type="subcellular location">
    <subcellularLocation>
        <location evidence="1">Membrane</location>
        <topology evidence="1">Multi-pass membrane protein</topology>
    </subcellularLocation>
</comment>
<name>A0A1G4NYQ9_9FLOR</name>
<evidence type="ECO:0000313" key="14">
    <source>
        <dbReference type="EMBL" id="SCW23820.1"/>
    </source>
</evidence>
<evidence type="ECO:0000256" key="13">
    <source>
        <dbReference type="SAM" id="SignalP"/>
    </source>
</evidence>
<evidence type="ECO:0000256" key="9">
    <source>
        <dbReference type="ARBA" id="ARBA00023010"/>
    </source>
</evidence>
<dbReference type="InterPro" id="IPR004692">
    <property type="entry name" value="SecG"/>
</dbReference>
<dbReference type="AlphaFoldDB" id="A0A1G4NYQ9"/>
<keyword evidence="8 12" id="KW-1133">Transmembrane helix</keyword>
<accession>A0A1G4NYQ9</accession>
<feature type="transmembrane region" description="Helical" evidence="12">
    <location>
        <begin position="49"/>
        <end position="66"/>
    </location>
</feature>
<comment type="similarity">
    <text evidence="2">Belongs to the SecG family.</text>
</comment>
<dbReference type="NCBIfam" id="TIGR00810">
    <property type="entry name" value="secG"/>
    <property type="match status" value="1"/>
</dbReference>
<organism evidence="14">
    <name type="scientific">Yamadaella caenomyce</name>
    <dbReference type="NCBI Taxonomy" id="259029"/>
    <lineage>
        <taxon>Eukaryota</taxon>
        <taxon>Rhodophyta</taxon>
        <taxon>Florideophyceae</taxon>
        <taxon>Nemaliophycidae</taxon>
        <taxon>Nemaliales</taxon>
        <taxon>Liagoraceae</taxon>
        <taxon>Yamadaella</taxon>
    </lineage>
</organism>
<dbReference type="GO" id="GO:0009306">
    <property type="term" value="P:protein secretion"/>
    <property type="evidence" value="ECO:0007669"/>
    <property type="project" value="InterPro"/>
</dbReference>
<evidence type="ECO:0000256" key="1">
    <source>
        <dbReference type="ARBA" id="ARBA00004141"/>
    </source>
</evidence>
<dbReference type="RefSeq" id="YP_009315365.1">
    <property type="nucleotide sequence ID" value="NC_031666.1"/>
</dbReference>
<sequence>MKFVWYIVSTVLIVLILSNNPKSDGFGMLSSRNQVFDTTNQATTFVESLTWICIILFLSLTTMIALSY</sequence>
<evidence type="ECO:0000256" key="7">
    <source>
        <dbReference type="ARBA" id="ARBA00022927"/>
    </source>
</evidence>
<keyword evidence="9" id="KW-0811">Translocation</keyword>
<feature type="signal peptide" evidence="13">
    <location>
        <begin position="1"/>
        <end position="25"/>
    </location>
</feature>
<proteinExistence type="inferred from homology"/>
<evidence type="ECO:0000256" key="2">
    <source>
        <dbReference type="ARBA" id="ARBA00008445"/>
    </source>
</evidence>
<geneLocation type="chloroplast" evidence="14"/>
<dbReference type="GeneID" id="29998141"/>
<keyword evidence="13" id="KW-0732">Signal</keyword>
<dbReference type="EMBL" id="LT622875">
    <property type="protein sequence ID" value="SCW23820.1"/>
    <property type="molecule type" value="Genomic_DNA"/>
</dbReference>
<dbReference type="GO" id="GO:0015450">
    <property type="term" value="F:protein-transporting ATPase activity"/>
    <property type="evidence" value="ECO:0007669"/>
    <property type="project" value="InterPro"/>
</dbReference>
<keyword evidence="14" id="KW-0150">Chloroplast</keyword>
<dbReference type="GO" id="GO:0016020">
    <property type="term" value="C:membrane"/>
    <property type="evidence" value="ECO:0007669"/>
    <property type="project" value="UniProtKB-SubCell"/>
</dbReference>
<evidence type="ECO:0000256" key="11">
    <source>
        <dbReference type="ARBA" id="ARBA00025638"/>
    </source>
</evidence>